<dbReference type="GO" id="GO:0006396">
    <property type="term" value="P:RNA processing"/>
    <property type="evidence" value="ECO:0007669"/>
    <property type="project" value="InterPro"/>
</dbReference>
<reference evidence="5" key="1">
    <citation type="submission" date="2021-01" db="EMBL/GenBank/DDBJ databases">
        <authorList>
            <person name="Kaushik A."/>
        </authorList>
    </citation>
    <scope>NUCLEOTIDE SEQUENCE</scope>
    <source>
        <strain evidence="5">Type strain: AG8-Rh-89/</strain>
    </source>
</reference>
<dbReference type="SMART" id="SM00358">
    <property type="entry name" value="DSRM"/>
    <property type="match status" value="2"/>
</dbReference>
<dbReference type="Gene3D" id="3.30.160.20">
    <property type="match status" value="2"/>
</dbReference>
<dbReference type="InterPro" id="IPR036389">
    <property type="entry name" value="RNase_III_sf"/>
</dbReference>
<dbReference type="PROSITE" id="PS50142">
    <property type="entry name" value="RNASE_3_2"/>
    <property type="match status" value="1"/>
</dbReference>
<evidence type="ECO:0000313" key="6">
    <source>
        <dbReference type="Proteomes" id="UP000663850"/>
    </source>
</evidence>
<evidence type="ECO:0000313" key="5">
    <source>
        <dbReference type="EMBL" id="CAE6463931.1"/>
    </source>
</evidence>
<comment type="caution">
    <text evidence="5">The sequence shown here is derived from an EMBL/GenBank/DDBJ whole genome shotgun (WGS) entry which is preliminary data.</text>
</comment>
<dbReference type="GO" id="GO:0003723">
    <property type="term" value="F:RNA binding"/>
    <property type="evidence" value="ECO:0007669"/>
    <property type="project" value="UniProtKB-UniRule"/>
</dbReference>
<accession>A0A8H3BUF1</accession>
<protein>
    <recommendedName>
        <fullName evidence="7">DRBM domain-containing protein</fullName>
    </recommendedName>
</protein>
<proteinExistence type="predicted"/>
<keyword evidence="1 2" id="KW-0694">RNA-binding</keyword>
<evidence type="ECO:0008006" key="7">
    <source>
        <dbReference type="Google" id="ProtNLM"/>
    </source>
</evidence>
<dbReference type="SUPFAM" id="SSF54768">
    <property type="entry name" value="dsRNA-binding domain-like"/>
    <property type="match status" value="2"/>
</dbReference>
<dbReference type="Pfam" id="PF00035">
    <property type="entry name" value="dsrm"/>
    <property type="match status" value="2"/>
</dbReference>
<dbReference type="CDD" id="cd00593">
    <property type="entry name" value="RIBOc"/>
    <property type="match status" value="1"/>
</dbReference>
<evidence type="ECO:0000256" key="2">
    <source>
        <dbReference type="PROSITE-ProRule" id="PRU00266"/>
    </source>
</evidence>
<dbReference type="Gene3D" id="1.10.1520.10">
    <property type="entry name" value="Ribonuclease III domain"/>
    <property type="match status" value="1"/>
</dbReference>
<dbReference type="AlphaFoldDB" id="A0A8H3BUF1"/>
<dbReference type="Proteomes" id="UP000663850">
    <property type="component" value="Unassembled WGS sequence"/>
</dbReference>
<name>A0A8H3BUF1_9AGAM</name>
<dbReference type="InterPro" id="IPR000999">
    <property type="entry name" value="RNase_III_dom"/>
</dbReference>
<feature type="domain" description="DRBM" evidence="3">
    <location>
        <begin position="126"/>
        <end position="195"/>
    </location>
</feature>
<evidence type="ECO:0000256" key="1">
    <source>
        <dbReference type="ARBA" id="ARBA00022884"/>
    </source>
</evidence>
<dbReference type="SUPFAM" id="SSF69065">
    <property type="entry name" value="RNase III domain-like"/>
    <property type="match status" value="1"/>
</dbReference>
<evidence type="ECO:0000259" key="3">
    <source>
        <dbReference type="PROSITE" id="PS50137"/>
    </source>
</evidence>
<gene>
    <name evidence="5" type="ORF">RDB_LOCUS54760</name>
</gene>
<feature type="domain" description="RNase III" evidence="4">
    <location>
        <begin position="1"/>
        <end position="57"/>
    </location>
</feature>
<sequence>MRALVVANSHLARFTQFYKLHFQLRGNASQQLTIQASVPIHADLFEAYVGALFQEQGLEPVYEFLSQILTPSIRLAYEVVRGNYVEGAIPSPQSILVFPSTTVSGVADLPAAPLIAHPLPFTADSGFTSLLNQYFAQQRKNLDWEFSPPAGTSSAPVWEVKAVERGGILLATATAGTKKTAKNIAARKALITLAYEAVRGNYVEGAVPSAQAILVFPSTSLLGVADLPAAPLIAHPLPFTTESGCTSLLNQHFAQQRKNLDWEFLPPAGTSSAPVWEVKAVERGGPVLATATAGTKKTAKNIAARRALIALGILQDSPIPHTGTEIA</sequence>
<dbReference type="EMBL" id="CAJMWZ010002846">
    <property type="protein sequence ID" value="CAE6463931.1"/>
    <property type="molecule type" value="Genomic_DNA"/>
</dbReference>
<organism evidence="5 6">
    <name type="scientific">Rhizoctonia solani</name>
    <dbReference type="NCBI Taxonomy" id="456999"/>
    <lineage>
        <taxon>Eukaryota</taxon>
        <taxon>Fungi</taxon>
        <taxon>Dikarya</taxon>
        <taxon>Basidiomycota</taxon>
        <taxon>Agaricomycotina</taxon>
        <taxon>Agaricomycetes</taxon>
        <taxon>Cantharellales</taxon>
        <taxon>Ceratobasidiaceae</taxon>
        <taxon>Rhizoctonia</taxon>
    </lineage>
</organism>
<feature type="domain" description="DRBM" evidence="3">
    <location>
        <begin position="244"/>
        <end position="313"/>
    </location>
</feature>
<dbReference type="InterPro" id="IPR014720">
    <property type="entry name" value="dsRBD_dom"/>
</dbReference>
<evidence type="ECO:0000259" key="4">
    <source>
        <dbReference type="PROSITE" id="PS50142"/>
    </source>
</evidence>
<dbReference type="GO" id="GO:0004525">
    <property type="term" value="F:ribonuclease III activity"/>
    <property type="evidence" value="ECO:0007669"/>
    <property type="project" value="InterPro"/>
</dbReference>
<dbReference type="PROSITE" id="PS50137">
    <property type="entry name" value="DS_RBD"/>
    <property type="match status" value="2"/>
</dbReference>